<protein>
    <submittedName>
        <fullName evidence="3">DNA-binding protein</fullName>
    </submittedName>
</protein>
<dbReference type="InterPro" id="IPR021104">
    <property type="entry name" value="KfrA_DNA-bd_N"/>
</dbReference>
<organism evidence="3 4">
    <name type="scientific">Uliginosibacterium paludis</name>
    <dbReference type="NCBI Taxonomy" id="1615952"/>
    <lineage>
        <taxon>Bacteria</taxon>
        <taxon>Pseudomonadati</taxon>
        <taxon>Pseudomonadota</taxon>
        <taxon>Betaproteobacteria</taxon>
        <taxon>Rhodocyclales</taxon>
        <taxon>Zoogloeaceae</taxon>
        <taxon>Uliginosibacterium</taxon>
    </lineage>
</organism>
<dbReference type="EMBL" id="JBEWLZ010000001">
    <property type="protein sequence ID" value="MET1488720.1"/>
    <property type="molecule type" value="Genomic_DNA"/>
</dbReference>
<keyword evidence="1" id="KW-0175">Coiled coil</keyword>
<comment type="caution">
    <text evidence="3">The sequence shown here is derived from an EMBL/GenBank/DDBJ whole genome shotgun (WGS) entry which is preliminary data.</text>
</comment>
<dbReference type="Pfam" id="PF11740">
    <property type="entry name" value="KfrA_N"/>
    <property type="match status" value="1"/>
</dbReference>
<evidence type="ECO:0000259" key="2">
    <source>
        <dbReference type="Pfam" id="PF11740"/>
    </source>
</evidence>
<dbReference type="Proteomes" id="UP001548590">
    <property type="component" value="Unassembled WGS sequence"/>
</dbReference>
<evidence type="ECO:0000256" key="1">
    <source>
        <dbReference type="SAM" id="Coils"/>
    </source>
</evidence>
<dbReference type="RefSeq" id="WP_345927091.1">
    <property type="nucleotide sequence ID" value="NZ_JBDIVF010000003.1"/>
</dbReference>
<proteinExistence type="predicted"/>
<feature type="domain" description="KfrA N-terminal DNA-binding" evidence="2">
    <location>
        <begin position="2"/>
        <end position="108"/>
    </location>
</feature>
<dbReference type="GO" id="GO:0003677">
    <property type="term" value="F:DNA binding"/>
    <property type="evidence" value="ECO:0007669"/>
    <property type="project" value="UniProtKB-KW"/>
</dbReference>
<evidence type="ECO:0000313" key="3">
    <source>
        <dbReference type="EMBL" id="MET1488720.1"/>
    </source>
</evidence>
<name>A0ABV2CLD6_9RHOO</name>
<gene>
    <name evidence="3" type="ORF">ABVT11_02690</name>
</gene>
<reference evidence="3 4" key="1">
    <citation type="submission" date="2024-07" db="EMBL/GenBank/DDBJ databases">
        <title>Uliginosibacterium paludis KCTC:42655.</title>
        <authorList>
            <person name="Kim M.K."/>
        </authorList>
    </citation>
    <scope>NUCLEOTIDE SEQUENCE [LARGE SCALE GENOMIC DNA]</scope>
    <source>
        <strain evidence="3 4">KCTC 42655</strain>
    </source>
</reference>
<evidence type="ECO:0000313" key="4">
    <source>
        <dbReference type="Proteomes" id="UP001548590"/>
    </source>
</evidence>
<feature type="coiled-coil region" evidence="1">
    <location>
        <begin position="80"/>
        <end position="114"/>
    </location>
</feature>
<keyword evidence="4" id="KW-1185">Reference proteome</keyword>
<accession>A0ABV2CLD6</accession>
<feature type="coiled-coil region" evidence="1">
    <location>
        <begin position="179"/>
        <end position="265"/>
    </location>
</feature>
<sequence>MKKARDALIVQGKYPSIDAVRAELGTGSKTTIHRYLKELEEEEGGGVGGGIAISEALQDLVGRLSARLNEEADARVAEARATWDGQRQQQASEIEKLQQELGATKAQLTETVQLLADEREAHSKSGQLLITARMEGERLTQQVQDMAERLCDNEAHRQSLEEKHLHARTALEHYRESIKEQRDQDQRRHEQQVQQLQAELRASNQSLSAKQGEITKLYGELAKTTAELAAATKSLHQAESQLHRAEKLTDELRRAISEREHAVATLTERADQAATAKQQLHEALGQRDEQLRQLDIERAQLLAIRDGQDTLLAGLRTQLAELQQFKRES</sequence>
<keyword evidence="3" id="KW-0238">DNA-binding</keyword>